<reference evidence="2" key="1">
    <citation type="submission" date="2015-04" db="EMBL/GenBank/DDBJ databases">
        <title>Physiological reanalysis, assessment of diazotrophy, and genome sequences of multiple isolates of Streptomyces thermoautotrophicus.</title>
        <authorList>
            <person name="MacKellar D.C."/>
            <person name="Lieber L."/>
            <person name="Norman J."/>
            <person name="Bolger A."/>
            <person name="Tobin C."/>
            <person name="Murray J.W."/>
            <person name="Chang R."/>
            <person name="Ford T."/>
            <person name="Nguyen P.Q."/>
            <person name="Woodward J."/>
            <person name="Permingeat H."/>
            <person name="Joshi N.S."/>
            <person name="Silver P.A."/>
            <person name="Usadel B."/>
            <person name="Rutherford A.W."/>
            <person name="Friesen M."/>
            <person name="Prell J."/>
        </authorList>
    </citation>
    <scope>NUCLEOTIDE SEQUENCE [LARGE SCALE GENOMIC DNA]</scope>
    <source>
        <strain evidence="2">H1</strain>
    </source>
</reference>
<dbReference type="AlphaFoldDB" id="A0A132MT98"/>
<dbReference type="STRING" id="1469144.LI90_2052"/>
<keyword evidence="2" id="KW-1185">Reference proteome</keyword>
<dbReference type="RefSeq" id="WP_269148627.1">
    <property type="nucleotide sequence ID" value="NZ_JYIJ01000017.1"/>
</dbReference>
<dbReference type="PATRIC" id="fig|1469144.10.peg.2226"/>
<organism evidence="1 2">
    <name type="scientific">Carbonactinospora thermoautotrophica</name>
    <dbReference type="NCBI Taxonomy" id="1469144"/>
    <lineage>
        <taxon>Bacteria</taxon>
        <taxon>Bacillati</taxon>
        <taxon>Actinomycetota</taxon>
        <taxon>Actinomycetes</taxon>
        <taxon>Kitasatosporales</taxon>
        <taxon>Carbonactinosporaceae</taxon>
        <taxon>Carbonactinospora</taxon>
    </lineage>
</organism>
<sequence>MAIRGLRNLKLVTTAEEVPDPLYDTIALEVGLRSLLEKENDGQ</sequence>
<name>A0A132MT98_9ACTN</name>
<dbReference type="Proteomes" id="UP000070188">
    <property type="component" value="Unassembled WGS sequence"/>
</dbReference>
<comment type="caution">
    <text evidence="1">The sequence shown here is derived from an EMBL/GenBank/DDBJ whole genome shotgun (WGS) entry which is preliminary data.</text>
</comment>
<evidence type="ECO:0000313" key="2">
    <source>
        <dbReference type="Proteomes" id="UP000070188"/>
    </source>
</evidence>
<proteinExistence type="predicted"/>
<accession>A0A132MT98</accession>
<dbReference type="EMBL" id="LAXD01000001">
    <property type="protein sequence ID" value="KWX01024.1"/>
    <property type="molecule type" value="Genomic_DNA"/>
</dbReference>
<evidence type="ECO:0000313" key="1">
    <source>
        <dbReference type="EMBL" id="KWX01024.1"/>
    </source>
</evidence>
<gene>
    <name evidence="1" type="ORF">LI90_2052</name>
</gene>
<protein>
    <submittedName>
        <fullName evidence="1">Uncharacterized protein</fullName>
    </submittedName>
</protein>